<protein>
    <recommendedName>
        <fullName evidence="2">AbiEi antitoxin C-terminal domain-containing protein</fullName>
    </recommendedName>
</protein>
<organism evidence="1">
    <name type="scientific">termite gut metagenome</name>
    <dbReference type="NCBI Taxonomy" id="433724"/>
    <lineage>
        <taxon>unclassified sequences</taxon>
        <taxon>metagenomes</taxon>
        <taxon>organismal metagenomes</taxon>
    </lineage>
</organism>
<dbReference type="InterPro" id="IPR045738">
    <property type="entry name" value="DUF6088"/>
</dbReference>
<name>A0A5J4QCR8_9ZZZZ</name>
<sequence>MTDTIKNTINKFPLGFIFTTSDFPAAAENPKQVNKILNTFVAEGFLRRLSKGRFYKPQMSKFEELPPNTYQTVKDLIEKEGKIIGYLTGYAAFNDLGLTTQIPATLQIGTRKEKKALVRGIYRIRFVKQENTITKDNIPLLRLLDCLRFFKEIPDTMPDAACRRLLALFRQLTPEQITTVKRLVLKYNPATIALLGAILETLNPEENTIALFKKLNPITIYKLSISLETLPTQEKWNIQ</sequence>
<comment type="caution">
    <text evidence="1">The sequence shown here is derived from an EMBL/GenBank/DDBJ whole genome shotgun (WGS) entry which is preliminary data.</text>
</comment>
<dbReference type="AlphaFoldDB" id="A0A5J4QCR8"/>
<accession>A0A5J4QCR8</accession>
<gene>
    <name evidence="1" type="ORF">EZS27_031489</name>
</gene>
<proteinExistence type="predicted"/>
<evidence type="ECO:0008006" key="2">
    <source>
        <dbReference type="Google" id="ProtNLM"/>
    </source>
</evidence>
<evidence type="ECO:0000313" key="1">
    <source>
        <dbReference type="EMBL" id="KAA6318511.1"/>
    </source>
</evidence>
<dbReference type="Pfam" id="PF19570">
    <property type="entry name" value="DUF6088"/>
    <property type="match status" value="1"/>
</dbReference>
<dbReference type="EMBL" id="SNRY01004167">
    <property type="protein sequence ID" value="KAA6318511.1"/>
    <property type="molecule type" value="Genomic_DNA"/>
</dbReference>
<reference evidence="1" key="1">
    <citation type="submission" date="2019-03" db="EMBL/GenBank/DDBJ databases">
        <title>Single cell metagenomics reveals metabolic interactions within the superorganism composed of flagellate Streblomastix strix and complex community of Bacteroidetes bacteria on its surface.</title>
        <authorList>
            <person name="Treitli S.C."/>
            <person name="Kolisko M."/>
            <person name="Husnik F."/>
            <person name="Keeling P."/>
            <person name="Hampl V."/>
        </authorList>
    </citation>
    <scope>NUCLEOTIDE SEQUENCE</scope>
    <source>
        <strain evidence="1">STM</strain>
    </source>
</reference>